<evidence type="ECO:0000313" key="7">
    <source>
        <dbReference type="Proteomes" id="UP000184109"/>
    </source>
</evidence>
<dbReference type="OrthoDB" id="9805625at2"/>
<sequence length="360" mass="41309">MIVIILYSLMILLFIVGLIRLPKTEIDKTIPQKKISILIPFRNEENTLDALLKSIQHLEYNSDNFEILLIDDESTDASVKIIKRWQDKIPNLKILNNHRVSNSPKKDAIQVGVRGAQFDFIITTDADCILPKNWLLAYNTIIHQKQSLFVAGPIALKTQKNFVEQYQKYDNLSLIGVTIGSFGIKHPMMCNAANMGFDKNVYLQMQSHQTNITSGDDVFTLENFVKQFPKKVHYLNTTEALVVTKAENNWKSVIQQRIRWAAKSTHYKSLFTKTIGLLVLITQLFIVFGLMLKPLFIFYLLLVKIGIDFVIIIITSKKLKQKISIPQYVLTGILYPFLNTSIGIKALFGGYHWKGRNFKR</sequence>
<protein>
    <submittedName>
        <fullName evidence="6">Glycosyltransferase, catalytic subunit of cellulose synthase and poly-beta-1,6-N-acetylglucosamine synthase</fullName>
    </submittedName>
</protein>
<feature type="transmembrane region" description="Helical" evidence="4">
    <location>
        <begin position="328"/>
        <end position="348"/>
    </location>
</feature>
<dbReference type="Pfam" id="PF00535">
    <property type="entry name" value="Glycos_transf_2"/>
    <property type="match status" value="1"/>
</dbReference>
<dbReference type="RefSeq" id="WP_073122206.1">
    <property type="nucleotide sequence ID" value="NZ_BMEN01000005.1"/>
</dbReference>
<reference evidence="7" key="1">
    <citation type="submission" date="2016-11" db="EMBL/GenBank/DDBJ databases">
        <authorList>
            <person name="Varghese N."/>
            <person name="Submissions S."/>
        </authorList>
    </citation>
    <scope>NUCLEOTIDE SEQUENCE [LARGE SCALE GENOMIC DNA]</scope>
    <source>
        <strain evidence="7">DSM 100572</strain>
    </source>
</reference>
<keyword evidence="4" id="KW-1133">Transmembrane helix</keyword>
<proteinExistence type="inferred from homology"/>
<keyword evidence="7" id="KW-1185">Reference proteome</keyword>
<feature type="domain" description="Glycosyltransferase 2-like" evidence="5">
    <location>
        <begin position="36"/>
        <end position="155"/>
    </location>
</feature>
<evidence type="ECO:0000256" key="4">
    <source>
        <dbReference type="SAM" id="Phobius"/>
    </source>
</evidence>
<keyword evidence="4" id="KW-0812">Transmembrane</keyword>
<dbReference type="InterPro" id="IPR029044">
    <property type="entry name" value="Nucleotide-diphossugar_trans"/>
</dbReference>
<dbReference type="SUPFAM" id="SSF53448">
    <property type="entry name" value="Nucleotide-diphospho-sugar transferases"/>
    <property type="match status" value="1"/>
</dbReference>
<organism evidence="6 7">
    <name type="scientific">Wenyingzhuangia marina</name>
    <dbReference type="NCBI Taxonomy" id="1195760"/>
    <lineage>
        <taxon>Bacteria</taxon>
        <taxon>Pseudomonadati</taxon>
        <taxon>Bacteroidota</taxon>
        <taxon>Flavobacteriia</taxon>
        <taxon>Flavobacteriales</taxon>
        <taxon>Flavobacteriaceae</taxon>
        <taxon>Wenyingzhuangia</taxon>
    </lineage>
</organism>
<dbReference type="Proteomes" id="UP000184109">
    <property type="component" value="Unassembled WGS sequence"/>
</dbReference>
<evidence type="ECO:0000313" key="6">
    <source>
        <dbReference type="EMBL" id="SHH89856.1"/>
    </source>
</evidence>
<keyword evidence="2" id="KW-0328">Glycosyltransferase</keyword>
<gene>
    <name evidence="6" type="ORF">SAMN05444281_2592</name>
</gene>
<dbReference type="GO" id="GO:0016757">
    <property type="term" value="F:glycosyltransferase activity"/>
    <property type="evidence" value="ECO:0007669"/>
    <property type="project" value="UniProtKB-KW"/>
</dbReference>
<dbReference type="EMBL" id="FQXQ01000006">
    <property type="protein sequence ID" value="SHH89856.1"/>
    <property type="molecule type" value="Genomic_DNA"/>
</dbReference>
<evidence type="ECO:0000256" key="2">
    <source>
        <dbReference type="ARBA" id="ARBA00022676"/>
    </source>
</evidence>
<feature type="transmembrane region" description="Helical" evidence="4">
    <location>
        <begin position="270"/>
        <end position="290"/>
    </location>
</feature>
<name>A0A1M5WQI0_9FLAO</name>
<keyword evidence="4" id="KW-0472">Membrane</keyword>
<feature type="transmembrane region" description="Helical" evidence="4">
    <location>
        <begin position="6"/>
        <end position="22"/>
    </location>
</feature>
<dbReference type="PANTHER" id="PTHR43630:SF1">
    <property type="entry name" value="POLY-BETA-1,6-N-ACETYL-D-GLUCOSAMINE SYNTHASE"/>
    <property type="match status" value="1"/>
</dbReference>
<feature type="transmembrane region" description="Helical" evidence="4">
    <location>
        <begin position="296"/>
        <end position="316"/>
    </location>
</feature>
<dbReference type="InterPro" id="IPR001173">
    <property type="entry name" value="Glyco_trans_2-like"/>
</dbReference>
<accession>A0A1M5WQI0</accession>
<evidence type="ECO:0000256" key="1">
    <source>
        <dbReference type="ARBA" id="ARBA00006739"/>
    </source>
</evidence>
<dbReference type="PANTHER" id="PTHR43630">
    <property type="entry name" value="POLY-BETA-1,6-N-ACETYL-D-GLUCOSAMINE SYNTHASE"/>
    <property type="match status" value="1"/>
</dbReference>
<comment type="similarity">
    <text evidence="1">Belongs to the glycosyltransferase 2 family.</text>
</comment>
<dbReference type="Gene3D" id="3.90.550.10">
    <property type="entry name" value="Spore Coat Polysaccharide Biosynthesis Protein SpsA, Chain A"/>
    <property type="match status" value="1"/>
</dbReference>
<evidence type="ECO:0000259" key="5">
    <source>
        <dbReference type="Pfam" id="PF00535"/>
    </source>
</evidence>
<dbReference type="STRING" id="1195760.SAMN05444281_2592"/>
<evidence type="ECO:0000256" key="3">
    <source>
        <dbReference type="ARBA" id="ARBA00022679"/>
    </source>
</evidence>
<dbReference type="AlphaFoldDB" id="A0A1M5WQI0"/>
<keyword evidence="3 6" id="KW-0808">Transferase</keyword>